<organism evidence="2 3">
    <name type="scientific">Ramazzottius varieornatus</name>
    <name type="common">Water bear</name>
    <name type="synonym">Tardigrade</name>
    <dbReference type="NCBI Taxonomy" id="947166"/>
    <lineage>
        <taxon>Eukaryota</taxon>
        <taxon>Metazoa</taxon>
        <taxon>Ecdysozoa</taxon>
        <taxon>Tardigrada</taxon>
        <taxon>Eutardigrada</taxon>
        <taxon>Parachela</taxon>
        <taxon>Hypsibioidea</taxon>
        <taxon>Ramazzottiidae</taxon>
        <taxon>Ramazzottius</taxon>
    </lineage>
</organism>
<dbReference type="AlphaFoldDB" id="A0A1D1VAP8"/>
<evidence type="ECO:0000313" key="3">
    <source>
        <dbReference type="Proteomes" id="UP000186922"/>
    </source>
</evidence>
<name>A0A1D1VAP8_RAMVA</name>
<keyword evidence="3" id="KW-1185">Reference proteome</keyword>
<evidence type="ECO:0000256" key="1">
    <source>
        <dbReference type="SAM" id="MobiDB-lite"/>
    </source>
</evidence>
<protein>
    <submittedName>
        <fullName evidence="2">Uncharacterized protein</fullName>
    </submittedName>
</protein>
<evidence type="ECO:0000313" key="2">
    <source>
        <dbReference type="EMBL" id="GAU95933.1"/>
    </source>
</evidence>
<proteinExistence type="predicted"/>
<feature type="region of interest" description="Disordered" evidence="1">
    <location>
        <begin position="77"/>
        <end position="110"/>
    </location>
</feature>
<feature type="compositionally biased region" description="Polar residues" evidence="1">
    <location>
        <begin position="1"/>
        <end position="16"/>
    </location>
</feature>
<feature type="region of interest" description="Disordered" evidence="1">
    <location>
        <begin position="1"/>
        <end position="49"/>
    </location>
</feature>
<gene>
    <name evidence="2" type="primary">RvY_07452</name>
    <name evidence="2" type="synonym">RvY_07452.1</name>
    <name evidence="2" type="ORF">RvY_07452-1</name>
</gene>
<comment type="caution">
    <text evidence="2">The sequence shown here is derived from an EMBL/GenBank/DDBJ whole genome shotgun (WGS) entry which is preliminary data.</text>
</comment>
<accession>A0A1D1VAP8</accession>
<dbReference type="Proteomes" id="UP000186922">
    <property type="component" value="Unassembled WGS sequence"/>
</dbReference>
<dbReference type="EMBL" id="BDGG01000003">
    <property type="protein sequence ID" value="GAU95933.1"/>
    <property type="molecule type" value="Genomic_DNA"/>
</dbReference>
<sequence length="151" mass="15715">MKESAHCSSDTLNSERPPNDHLCSPVATVKSSAQSKGPASVQVEDPPTATDNAATKACVLLPKSDARFSVLPAYPTAPHPSGWTTVSERVDTAPTVSTTRPAPAEVSTAAATTKTVQKLSSAASPGAENSAHLVSLIPTYLDRYFLAKLGR</sequence>
<reference evidence="2 3" key="1">
    <citation type="journal article" date="2016" name="Nat. Commun.">
        <title>Extremotolerant tardigrade genome and improved radiotolerance of human cultured cells by tardigrade-unique protein.</title>
        <authorList>
            <person name="Hashimoto T."/>
            <person name="Horikawa D.D."/>
            <person name="Saito Y."/>
            <person name="Kuwahara H."/>
            <person name="Kozuka-Hata H."/>
            <person name="Shin-I T."/>
            <person name="Minakuchi Y."/>
            <person name="Ohishi K."/>
            <person name="Motoyama A."/>
            <person name="Aizu T."/>
            <person name="Enomoto A."/>
            <person name="Kondo K."/>
            <person name="Tanaka S."/>
            <person name="Hara Y."/>
            <person name="Koshikawa S."/>
            <person name="Sagara H."/>
            <person name="Miura T."/>
            <person name="Yokobori S."/>
            <person name="Miyagawa K."/>
            <person name="Suzuki Y."/>
            <person name="Kubo T."/>
            <person name="Oyama M."/>
            <person name="Kohara Y."/>
            <person name="Fujiyama A."/>
            <person name="Arakawa K."/>
            <person name="Katayama T."/>
            <person name="Toyoda A."/>
            <person name="Kunieda T."/>
        </authorList>
    </citation>
    <scope>NUCLEOTIDE SEQUENCE [LARGE SCALE GENOMIC DNA]</scope>
    <source>
        <strain evidence="2 3">YOKOZUNA-1</strain>
    </source>
</reference>